<sequence>MNTKDMSIEQITNEITRLAKRVGTLADQAYQRHLQAEERLAAASQAHKKAA</sequence>
<dbReference type="EMBL" id="CP013251">
    <property type="protein sequence ID" value="AMO56426.1"/>
    <property type="molecule type" value="Genomic_DNA"/>
</dbReference>
<proteinExistence type="predicted"/>
<feature type="coiled-coil region" evidence="1">
    <location>
        <begin position="8"/>
        <end position="46"/>
    </location>
</feature>
<reference evidence="2 3" key="1">
    <citation type="journal article" date="2016" name="Front. Microbiol.">
        <title>Genomic Insight into the Host-Endosymbiont Relationship of Endozoicomonas montiporae CL-33(T) with its Coral Host.</title>
        <authorList>
            <person name="Ding J.-Y."/>
            <person name="Shiu J.-H."/>
            <person name="Chen W.-M."/>
            <person name="Chiang Y.-R."/>
            <person name="Tang S.-L."/>
        </authorList>
    </citation>
    <scope>NUCLEOTIDE SEQUENCE [LARGE SCALE GENOMIC DNA]</scope>
    <source>
        <strain evidence="2 3">CL-33</strain>
    </source>
</reference>
<name>A0A142BCF0_9GAMM</name>
<protein>
    <submittedName>
        <fullName evidence="2">Uncharacterized protein</fullName>
    </submittedName>
</protein>
<accession>A0A142BCF0</accession>
<dbReference type="STRING" id="570277.EZMO1_2328"/>
<organism evidence="2 3">
    <name type="scientific">Endozoicomonas montiporae CL-33</name>
    <dbReference type="NCBI Taxonomy" id="570277"/>
    <lineage>
        <taxon>Bacteria</taxon>
        <taxon>Pseudomonadati</taxon>
        <taxon>Pseudomonadota</taxon>
        <taxon>Gammaproteobacteria</taxon>
        <taxon>Oceanospirillales</taxon>
        <taxon>Endozoicomonadaceae</taxon>
        <taxon>Endozoicomonas</taxon>
    </lineage>
</organism>
<dbReference type="AlphaFoldDB" id="A0A142BCF0"/>
<dbReference type="RefSeq" id="WP_160174019.1">
    <property type="nucleotide sequence ID" value="NZ_CP013251.1"/>
</dbReference>
<dbReference type="Proteomes" id="UP000071065">
    <property type="component" value="Chromosome"/>
</dbReference>
<evidence type="ECO:0000256" key="1">
    <source>
        <dbReference type="SAM" id="Coils"/>
    </source>
</evidence>
<gene>
    <name evidence="2" type="ORF">EZMO1_2328</name>
</gene>
<evidence type="ECO:0000313" key="2">
    <source>
        <dbReference type="EMBL" id="AMO56426.1"/>
    </source>
</evidence>
<dbReference type="KEGG" id="emp:EZMO1_2328"/>
<evidence type="ECO:0000313" key="3">
    <source>
        <dbReference type="Proteomes" id="UP000071065"/>
    </source>
</evidence>
<dbReference type="PATRIC" id="fig|570277.3.peg.2501"/>
<keyword evidence="1" id="KW-0175">Coiled coil</keyword>